<proteinExistence type="predicted"/>
<dbReference type="EMBL" id="CAJVPT010007742">
    <property type="protein sequence ID" value="CAG8544289.1"/>
    <property type="molecule type" value="Genomic_DNA"/>
</dbReference>
<keyword evidence="2" id="KW-1185">Reference proteome</keyword>
<accession>A0ACA9LR95</accession>
<sequence>MSQLSKQIESDSCQKNLVEVLRISSKTNATTRRRRWTLFNARDAEEAAELTRTYYKLANDKTQNDPIKAVLKKAAEDVKSKDPQMVQHALMTFVSHHPDARKRNLRIPPLTHRGPGLSIPKNLSLAAPEQPTSCKVDLSGEDLLYYWREDPNFNEHHEHWHIIYPVLSDDPEHPEDKTKRFTKDRQGEIFAYMHRQMVARYDAERIGVGLKPVKPLDNYNEIIPESYNPSSHLVDSEDASSYSARPAKEKLKDVTFHNAEGQEEGTVKVSELKAGRDLLVKTIEQGYFDDPNKTKLTPHLIGLAIESGLAREKGFEKYGPFHDNGHILLGFVTDKPGVMADVRVAARDPIFWRWHKHVDDLYNRYQEKLGPHNFNDCPPVKICANGIILTFKDKIPNIKGLKDPQQDDAVAKWGECEFGREKFDKDPNPQFATNTLETKMKKRKWTWIEDDKKSSDIAVTFRVFFAPDEFVDKNQHWIELDKFKQELPAQKKVVITRDCDRSSVVRQPPQKTESELDDIISSKSIDGDKYCDCGWPFHILLPRGTRNGLKGKLLVFISDWTKDEVPQATRCGSLSLCGAEKPKDKYPDKRSLGYPFDRPFKNCSFEKTFQGLRNVAYRNVSIRWVDDFPDFTV</sequence>
<dbReference type="Proteomes" id="UP000789525">
    <property type="component" value="Unassembled WGS sequence"/>
</dbReference>
<organism evidence="1 2">
    <name type="scientific">Acaulospora colombiana</name>
    <dbReference type="NCBI Taxonomy" id="27376"/>
    <lineage>
        <taxon>Eukaryota</taxon>
        <taxon>Fungi</taxon>
        <taxon>Fungi incertae sedis</taxon>
        <taxon>Mucoromycota</taxon>
        <taxon>Glomeromycotina</taxon>
        <taxon>Glomeromycetes</taxon>
        <taxon>Diversisporales</taxon>
        <taxon>Acaulosporaceae</taxon>
        <taxon>Acaulospora</taxon>
    </lineage>
</organism>
<evidence type="ECO:0000313" key="1">
    <source>
        <dbReference type="EMBL" id="CAG8544289.1"/>
    </source>
</evidence>
<evidence type="ECO:0000313" key="2">
    <source>
        <dbReference type="Proteomes" id="UP000789525"/>
    </source>
</evidence>
<gene>
    <name evidence="1" type="ORF">ACOLOM_LOCUS4591</name>
</gene>
<reference evidence="1" key="1">
    <citation type="submission" date="2021-06" db="EMBL/GenBank/DDBJ databases">
        <authorList>
            <person name="Kallberg Y."/>
            <person name="Tangrot J."/>
            <person name="Rosling A."/>
        </authorList>
    </citation>
    <scope>NUCLEOTIDE SEQUENCE</scope>
    <source>
        <strain evidence="1">CL356</strain>
    </source>
</reference>
<name>A0ACA9LR95_9GLOM</name>
<protein>
    <submittedName>
        <fullName evidence="1">7317_t:CDS:1</fullName>
    </submittedName>
</protein>
<comment type="caution">
    <text evidence="1">The sequence shown here is derived from an EMBL/GenBank/DDBJ whole genome shotgun (WGS) entry which is preliminary data.</text>
</comment>